<organism evidence="1">
    <name type="scientific">marine metagenome</name>
    <dbReference type="NCBI Taxonomy" id="408172"/>
    <lineage>
        <taxon>unclassified sequences</taxon>
        <taxon>metagenomes</taxon>
        <taxon>ecological metagenomes</taxon>
    </lineage>
</organism>
<protein>
    <recommendedName>
        <fullName evidence="2">VOC domain-containing protein</fullName>
    </recommendedName>
</protein>
<proteinExistence type="predicted"/>
<dbReference type="AlphaFoldDB" id="A0A382PXB5"/>
<sequence>EFDVPYRELDQLGIAIAFFTDPFGTYIELTEGLDKY</sequence>
<reference evidence="1" key="1">
    <citation type="submission" date="2018-05" db="EMBL/GenBank/DDBJ databases">
        <authorList>
            <person name="Lanie J.A."/>
            <person name="Ng W.-L."/>
            <person name="Kazmierczak K.M."/>
            <person name="Andrzejewski T.M."/>
            <person name="Davidsen T.M."/>
            <person name="Wayne K.J."/>
            <person name="Tettelin H."/>
            <person name="Glass J.I."/>
            <person name="Rusch D."/>
            <person name="Podicherti R."/>
            <person name="Tsui H.-C.T."/>
            <person name="Winkler M.E."/>
        </authorList>
    </citation>
    <scope>NUCLEOTIDE SEQUENCE</scope>
</reference>
<evidence type="ECO:0000313" key="1">
    <source>
        <dbReference type="EMBL" id="SVC77999.1"/>
    </source>
</evidence>
<feature type="non-terminal residue" evidence="1">
    <location>
        <position position="1"/>
    </location>
</feature>
<evidence type="ECO:0008006" key="2">
    <source>
        <dbReference type="Google" id="ProtNLM"/>
    </source>
</evidence>
<dbReference type="EMBL" id="UINC01110471">
    <property type="protein sequence ID" value="SVC77999.1"/>
    <property type="molecule type" value="Genomic_DNA"/>
</dbReference>
<accession>A0A382PXB5</accession>
<name>A0A382PXB5_9ZZZZ</name>
<gene>
    <name evidence="1" type="ORF">METZ01_LOCUS330853</name>
</gene>